<gene>
    <name evidence="8" type="ORF">BURPS1710A_2451</name>
</gene>
<reference evidence="8" key="1">
    <citation type="submission" date="2009-05" db="EMBL/GenBank/DDBJ databases">
        <authorList>
            <person name="Harkins D.M."/>
            <person name="DeShazer D."/>
            <person name="Woods D.E."/>
            <person name="Brinkac L.M."/>
            <person name="Brown K.A."/>
            <person name="Hung G.C."/>
            <person name="Tuanyok A."/>
            <person name="Zhang B."/>
            <person name="Nierman W.C."/>
        </authorList>
    </citation>
    <scope>NUCLEOTIDE SEQUENCE [LARGE SCALE GENOMIC DNA]</scope>
    <source>
        <strain evidence="8">1710a</strain>
    </source>
</reference>
<feature type="transmembrane region" description="Helical" evidence="6">
    <location>
        <begin position="184"/>
        <end position="203"/>
    </location>
</feature>
<evidence type="ECO:0000256" key="2">
    <source>
        <dbReference type="ARBA" id="ARBA00007362"/>
    </source>
</evidence>
<feature type="transmembrane region" description="Helical" evidence="6">
    <location>
        <begin position="215"/>
        <end position="236"/>
    </location>
</feature>
<protein>
    <submittedName>
        <fullName evidence="8">Putative membrane protein</fullName>
    </submittedName>
</protein>
<comment type="similarity">
    <text evidence="2">Belongs to the EamA transporter family.</text>
</comment>
<dbReference type="EMBL" id="CM000832">
    <property type="protein sequence ID" value="EET09668.1"/>
    <property type="molecule type" value="Genomic_DNA"/>
</dbReference>
<organism evidence="8">
    <name type="scientific">Burkholderia pseudomallei 1710a</name>
    <dbReference type="NCBI Taxonomy" id="320371"/>
    <lineage>
        <taxon>Bacteria</taxon>
        <taxon>Pseudomonadati</taxon>
        <taxon>Pseudomonadota</taxon>
        <taxon>Betaproteobacteria</taxon>
        <taxon>Burkholderiales</taxon>
        <taxon>Burkholderiaceae</taxon>
        <taxon>Burkholderia</taxon>
        <taxon>pseudomallei group</taxon>
    </lineage>
</organism>
<dbReference type="HOGENOM" id="CLU_033863_4_3_4"/>
<dbReference type="GO" id="GO:0016020">
    <property type="term" value="C:membrane"/>
    <property type="evidence" value="ECO:0007669"/>
    <property type="project" value="UniProtKB-SubCell"/>
</dbReference>
<feature type="transmembrane region" description="Helical" evidence="6">
    <location>
        <begin position="126"/>
        <end position="146"/>
    </location>
</feature>
<comment type="subcellular location">
    <subcellularLocation>
        <location evidence="1">Membrane</location>
        <topology evidence="1">Multi-pass membrane protein</topology>
    </subcellularLocation>
</comment>
<evidence type="ECO:0000256" key="5">
    <source>
        <dbReference type="ARBA" id="ARBA00023136"/>
    </source>
</evidence>
<feature type="domain" description="EamA" evidence="7">
    <location>
        <begin position="154"/>
        <end position="288"/>
    </location>
</feature>
<dbReference type="Proteomes" id="UP000001812">
    <property type="component" value="Chromosome I"/>
</dbReference>
<feature type="domain" description="EamA" evidence="7">
    <location>
        <begin position="6"/>
        <end position="140"/>
    </location>
</feature>
<dbReference type="PANTHER" id="PTHR32322:SF2">
    <property type="entry name" value="EAMA DOMAIN-CONTAINING PROTEIN"/>
    <property type="match status" value="1"/>
</dbReference>
<accession>A0A0E1W8W3</accession>
<dbReference type="InterPro" id="IPR000620">
    <property type="entry name" value="EamA_dom"/>
</dbReference>
<feature type="transmembrane region" description="Helical" evidence="6">
    <location>
        <begin position="68"/>
        <end position="92"/>
    </location>
</feature>
<dbReference type="InterPro" id="IPR037185">
    <property type="entry name" value="EmrE-like"/>
</dbReference>
<evidence type="ECO:0000256" key="6">
    <source>
        <dbReference type="SAM" id="Phobius"/>
    </source>
</evidence>
<evidence type="ECO:0000313" key="8">
    <source>
        <dbReference type="EMBL" id="EET09668.1"/>
    </source>
</evidence>
<dbReference type="InterPro" id="IPR050638">
    <property type="entry name" value="AA-Vitamin_Transporters"/>
</dbReference>
<feature type="transmembrane region" description="Helical" evidence="6">
    <location>
        <begin position="152"/>
        <end position="172"/>
    </location>
</feature>
<dbReference type="SUPFAM" id="SSF103481">
    <property type="entry name" value="Multidrug resistance efflux transporter EmrE"/>
    <property type="match status" value="2"/>
</dbReference>
<evidence type="ECO:0000259" key="7">
    <source>
        <dbReference type="Pfam" id="PF00892"/>
    </source>
</evidence>
<name>A0A0E1W8W3_BURPE</name>
<keyword evidence="5 6" id="KW-0472">Membrane</keyword>
<evidence type="ECO:0000256" key="1">
    <source>
        <dbReference type="ARBA" id="ARBA00004141"/>
    </source>
</evidence>
<feature type="transmembrane region" description="Helical" evidence="6">
    <location>
        <begin position="34"/>
        <end position="52"/>
    </location>
</feature>
<evidence type="ECO:0000256" key="3">
    <source>
        <dbReference type="ARBA" id="ARBA00022692"/>
    </source>
</evidence>
<keyword evidence="4 6" id="KW-1133">Transmembrane helix</keyword>
<evidence type="ECO:0000256" key="4">
    <source>
        <dbReference type="ARBA" id="ARBA00022989"/>
    </source>
</evidence>
<feature type="transmembrane region" description="Helical" evidence="6">
    <location>
        <begin position="248"/>
        <end position="268"/>
    </location>
</feature>
<dbReference type="AlphaFoldDB" id="A0A0E1W8W3"/>
<dbReference type="RefSeq" id="WP_004521527.1">
    <property type="nucleotide sequence ID" value="NZ_CM000832.1"/>
</dbReference>
<proteinExistence type="inferred from homology"/>
<sequence>MKTKLIGYLSLAAAMMGVGSTVVASRIAGDGLPPFTAAALRFLIASPLLYALMRAQRLRWPRLAPRELGLLVVQAACGGVGYTVLLIVGTRLSSPVDAGVMLGTLPAMSTLIAAVVLRERQTPRDWGAAALATAGVLLVTLTPGRTTLSTRALAGDALVLAAVACEAVFILLNRRLAVPLAPLTQSSAMSAAGCVLALAPAAFEWRAATAAAWQPAALAAIAYYALVPTVLGYLCWYAGSARTSGTEAALFTAVAPASAVLFAAAAFGEPLDRTRLAGIAMVVAGVLVGAIRPRCGAHRPREAAAANSREAA</sequence>
<feature type="transmembrane region" description="Helical" evidence="6">
    <location>
        <begin position="98"/>
        <end position="117"/>
    </location>
</feature>
<feature type="transmembrane region" description="Helical" evidence="6">
    <location>
        <begin position="274"/>
        <end position="291"/>
    </location>
</feature>
<dbReference type="Pfam" id="PF00892">
    <property type="entry name" value="EamA"/>
    <property type="match status" value="2"/>
</dbReference>
<dbReference type="PANTHER" id="PTHR32322">
    <property type="entry name" value="INNER MEMBRANE TRANSPORTER"/>
    <property type="match status" value="1"/>
</dbReference>
<keyword evidence="3 6" id="KW-0812">Transmembrane</keyword>